<comment type="caution">
    <text evidence="4">The sequence shown here is derived from an EMBL/GenBank/DDBJ whole genome shotgun (WGS) entry which is preliminary data.</text>
</comment>
<keyword evidence="2" id="KW-0732">Signal</keyword>
<keyword evidence="5" id="KW-1185">Reference proteome</keyword>
<protein>
    <recommendedName>
        <fullName evidence="3">EGF-like domain-containing protein</fullName>
    </recommendedName>
</protein>
<dbReference type="Pfam" id="PF00008">
    <property type="entry name" value="EGF"/>
    <property type="match status" value="1"/>
</dbReference>
<dbReference type="EMBL" id="RCHS01000121">
    <property type="protein sequence ID" value="RMX60738.1"/>
    <property type="molecule type" value="Genomic_DNA"/>
</dbReference>
<feature type="disulfide bond" evidence="1">
    <location>
        <begin position="151"/>
        <end position="160"/>
    </location>
</feature>
<feature type="domain" description="EGF-like" evidence="3">
    <location>
        <begin position="123"/>
        <end position="161"/>
    </location>
</feature>
<dbReference type="Gene3D" id="2.10.25.10">
    <property type="entry name" value="Laminin"/>
    <property type="match status" value="1"/>
</dbReference>
<evidence type="ECO:0000256" key="2">
    <source>
        <dbReference type="SAM" id="SignalP"/>
    </source>
</evidence>
<evidence type="ECO:0000313" key="4">
    <source>
        <dbReference type="EMBL" id="RMX60738.1"/>
    </source>
</evidence>
<dbReference type="PROSITE" id="PS50026">
    <property type="entry name" value="EGF_3"/>
    <property type="match status" value="1"/>
</dbReference>
<evidence type="ECO:0000256" key="1">
    <source>
        <dbReference type="PROSITE-ProRule" id="PRU00076"/>
    </source>
</evidence>
<accession>A0A3M6V5A0</accession>
<evidence type="ECO:0000259" key="3">
    <source>
        <dbReference type="PROSITE" id="PS50026"/>
    </source>
</evidence>
<keyword evidence="1" id="KW-1015">Disulfide bond</keyword>
<sequence length="393" mass="43210">MCDVITGLVLFISFALMQEVASSQESNIQLYHRGITSTTQTFRQHEFIKYEFHCLDVPRVGAIAVSDAFDCTFECLSNLLCFSVNLAASKGVHGKLWCELLSSDRHRNSTEFKRNESSHHFAIKSPCSSSPCQNEALCFANYNDGSFECLCKEGYMGEYCQTANAEPKSCKEAYNLHNMSDASHLVVLDIDAKNTTVLCHMGDFGCGDGGWTPVMKIDGNKGTFHYDSAYWSNKNEYNPLAGRTGFDSQETKLPTYWNTSFSKICLGMKVGNVTNFLVVNKQADSLHSLIADGQYRATSLGRDTWKTLIGSQASLQSNCNKEGFNAVGSNIQHSKARIGITNNEQNDCNSCDSRLGLGTGGYSDDTNTCGNVASHAPDNGDKIIKTMGYILVQ</sequence>
<reference evidence="4 5" key="1">
    <citation type="journal article" date="2018" name="Sci. Rep.">
        <title>Comparative analysis of the Pocillopora damicornis genome highlights role of immune system in coral evolution.</title>
        <authorList>
            <person name="Cunning R."/>
            <person name="Bay R.A."/>
            <person name="Gillette P."/>
            <person name="Baker A.C."/>
            <person name="Traylor-Knowles N."/>
        </authorList>
    </citation>
    <scope>NUCLEOTIDE SEQUENCE [LARGE SCALE GENOMIC DNA]</scope>
    <source>
        <strain evidence="4">RSMAS</strain>
        <tissue evidence="4">Whole animal</tissue>
    </source>
</reference>
<feature type="disulfide bond" evidence="1">
    <location>
        <begin position="132"/>
        <end position="149"/>
    </location>
</feature>
<feature type="signal peptide" evidence="2">
    <location>
        <begin position="1"/>
        <end position="22"/>
    </location>
</feature>
<dbReference type="AlphaFoldDB" id="A0A3M6V5A0"/>
<organism evidence="4 5">
    <name type="scientific">Pocillopora damicornis</name>
    <name type="common">Cauliflower coral</name>
    <name type="synonym">Millepora damicornis</name>
    <dbReference type="NCBI Taxonomy" id="46731"/>
    <lineage>
        <taxon>Eukaryota</taxon>
        <taxon>Metazoa</taxon>
        <taxon>Cnidaria</taxon>
        <taxon>Anthozoa</taxon>
        <taxon>Hexacorallia</taxon>
        <taxon>Scleractinia</taxon>
        <taxon>Astrocoeniina</taxon>
        <taxon>Pocilloporidae</taxon>
        <taxon>Pocillopora</taxon>
    </lineage>
</organism>
<dbReference type="OrthoDB" id="5946752at2759"/>
<proteinExistence type="predicted"/>
<name>A0A3M6V5A0_POCDA</name>
<dbReference type="InterPro" id="IPR000742">
    <property type="entry name" value="EGF"/>
</dbReference>
<dbReference type="Proteomes" id="UP000275408">
    <property type="component" value="Unassembled WGS sequence"/>
</dbReference>
<dbReference type="PROSITE" id="PS01186">
    <property type="entry name" value="EGF_2"/>
    <property type="match status" value="1"/>
</dbReference>
<dbReference type="SMART" id="SM00181">
    <property type="entry name" value="EGF"/>
    <property type="match status" value="1"/>
</dbReference>
<feature type="chain" id="PRO_5018173008" description="EGF-like domain-containing protein" evidence="2">
    <location>
        <begin position="23"/>
        <end position="393"/>
    </location>
</feature>
<evidence type="ECO:0000313" key="5">
    <source>
        <dbReference type="Proteomes" id="UP000275408"/>
    </source>
</evidence>
<gene>
    <name evidence="4" type="ORF">pdam_00006801</name>
</gene>
<keyword evidence="1" id="KW-0245">EGF-like domain</keyword>
<comment type="caution">
    <text evidence="1">Lacks conserved residue(s) required for the propagation of feature annotation.</text>
</comment>
<dbReference type="PROSITE" id="PS00022">
    <property type="entry name" value="EGF_1"/>
    <property type="match status" value="1"/>
</dbReference>
<dbReference type="CDD" id="cd00054">
    <property type="entry name" value="EGF_CA"/>
    <property type="match status" value="1"/>
</dbReference>
<dbReference type="SUPFAM" id="SSF57196">
    <property type="entry name" value="EGF/Laminin"/>
    <property type="match status" value="1"/>
</dbReference>